<dbReference type="SUPFAM" id="SSF103473">
    <property type="entry name" value="MFS general substrate transporter"/>
    <property type="match status" value="1"/>
</dbReference>
<proteinExistence type="inferred from homology"/>
<feature type="transmembrane region" description="Helical" evidence="8">
    <location>
        <begin position="272"/>
        <end position="292"/>
    </location>
</feature>
<dbReference type="InterPro" id="IPR005828">
    <property type="entry name" value="MFS_sugar_transport-like"/>
</dbReference>
<dbReference type="PROSITE" id="PS50850">
    <property type="entry name" value="MFS"/>
    <property type="match status" value="1"/>
</dbReference>
<feature type="region of interest" description="Disordered" evidence="7">
    <location>
        <begin position="758"/>
        <end position="782"/>
    </location>
</feature>
<dbReference type="InterPro" id="IPR005829">
    <property type="entry name" value="Sugar_transporter_CS"/>
</dbReference>
<feature type="transmembrane region" description="Helical" evidence="8">
    <location>
        <begin position="343"/>
        <end position="361"/>
    </location>
</feature>
<comment type="caution">
    <text evidence="11">The sequence shown here is derived from an EMBL/GenBank/DDBJ whole genome shotgun (WGS) entry which is preliminary data.</text>
</comment>
<feature type="transmembrane region" description="Helical" evidence="8">
    <location>
        <begin position="403"/>
        <end position="426"/>
    </location>
</feature>
<dbReference type="GO" id="GO:0022857">
    <property type="term" value="F:transmembrane transporter activity"/>
    <property type="evidence" value="ECO:0007669"/>
    <property type="project" value="InterPro"/>
</dbReference>
<evidence type="ECO:0000259" key="9">
    <source>
        <dbReference type="PROSITE" id="PS50850"/>
    </source>
</evidence>
<dbReference type="InterPro" id="IPR020846">
    <property type="entry name" value="MFS_dom"/>
</dbReference>
<evidence type="ECO:0000256" key="6">
    <source>
        <dbReference type="ARBA" id="ARBA00023136"/>
    </source>
</evidence>
<keyword evidence="11" id="KW-0762">Sugar transport</keyword>
<dbReference type="Proteomes" id="UP000241769">
    <property type="component" value="Unassembled WGS sequence"/>
</dbReference>
<evidence type="ECO:0000256" key="5">
    <source>
        <dbReference type="ARBA" id="ARBA00022989"/>
    </source>
</evidence>
<dbReference type="GO" id="GO:0016020">
    <property type="term" value="C:membrane"/>
    <property type="evidence" value="ECO:0007669"/>
    <property type="project" value="UniProtKB-SubCell"/>
</dbReference>
<dbReference type="InterPro" id="IPR036259">
    <property type="entry name" value="MFS_trans_sf"/>
</dbReference>
<dbReference type="Pfam" id="PF00083">
    <property type="entry name" value="Sugar_tr"/>
    <property type="match status" value="1"/>
</dbReference>
<feature type="transmembrane region" description="Helical" evidence="8">
    <location>
        <begin position="312"/>
        <end position="331"/>
    </location>
</feature>
<evidence type="ECO:0000313" key="11">
    <source>
        <dbReference type="EMBL" id="PRP78509.1"/>
    </source>
</evidence>
<keyword evidence="3" id="KW-0813">Transport</keyword>
<dbReference type="EMBL" id="MDYQ01000219">
    <property type="protein sequence ID" value="PRP78509.1"/>
    <property type="molecule type" value="Genomic_DNA"/>
</dbReference>
<dbReference type="PRINTS" id="PR00171">
    <property type="entry name" value="SUGRTRNSPORT"/>
</dbReference>
<feature type="compositionally biased region" description="Acidic residues" evidence="7">
    <location>
        <begin position="773"/>
        <end position="782"/>
    </location>
</feature>
<feature type="domain" description="Major facilitator superfamily (MFS) profile" evidence="9">
    <location>
        <begin position="275"/>
        <end position="708"/>
    </location>
</feature>
<feature type="transmembrane region" description="Helical" evidence="8">
    <location>
        <begin position="521"/>
        <end position="545"/>
    </location>
</feature>
<keyword evidence="4 8" id="KW-0812">Transmembrane</keyword>
<dbReference type="AlphaFoldDB" id="A0A2P6N3G6"/>
<keyword evidence="12" id="KW-1185">Reference proteome</keyword>
<feature type="domain" description="LysM" evidence="10">
    <location>
        <begin position="34"/>
        <end position="78"/>
    </location>
</feature>
<evidence type="ECO:0000313" key="12">
    <source>
        <dbReference type="Proteomes" id="UP000241769"/>
    </source>
</evidence>
<feature type="transmembrane region" description="Helical" evidence="8">
    <location>
        <begin position="367"/>
        <end position="391"/>
    </location>
</feature>
<dbReference type="Gene3D" id="1.20.1250.20">
    <property type="entry name" value="MFS general substrate transporter like domains"/>
    <property type="match status" value="1"/>
</dbReference>
<organism evidence="11 12">
    <name type="scientific">Planoprotostelium fungivorum</name>
    <dbReference type="NCBI Taxonomy" id="1890364"/>
    <lineage>
        <taxon>Eukaryota</taxon>
        <taxon>Amoebozoa</taxon>
        <taxon>Evosea</taxon>
        <taxon>Variosea</taxon>
        <taxon>Cavosteliida</taxon>
        <taxon>Cavosteliaceae</taxon>
        <taxon>Planoprotostelium</taxon>
    </lineage>
</organism>
<dbReference type="NCBIfam" id="TIGR00879">
    <property type="entry name" value="SP"/>
    <property type="match status" value="1"/>
</dbReference>
<dbReference type="Gene3D" id="3.10.350.10">
    <property type="entry name" value="LysM domain"/>
    <property type="match status" value="1"/>
</dbReference>
<name>A0A2P6N3G6_9EUKA</name>
<dbReference type="InterPro" id="IPR050814">
    <property type="entry name" value="Myo-inositol_Transporter"/>
</dbReference>
<dbReference type="PANTHER" id="PTHR48020:SF12">
    <property type="entry name" value="PROTON MYO-INOSITOL COTRANSPORTER"/>
    <property type="match status" value="1"/>
</dbReference>
<dbReference type="InParanoid" id="A0A2P6N3G6"/>
<evidence type="ECO:0000256" key="8">
    <source>
        <dbReference type="SAM" id="Phobius"/>
    </source>
</evidence>
<protein>
    <submittedName>
        <fullName evidence="11">Putative MFS sugar transporter</fullName>
    </submittedName>
</protein>
<feature type="transmembrane region" description="Helical" evidence="8">
    <location>
        <begin position="653"/>
        <end position="673"/>
    </location>
</feature>
<dbReference type="InterPro" id="IPR036779">
    <property type="entry name" value="LysM_dom_sf"/>
</dbReference>
<evidence type="ECO:0000256" key="1">
    <source>
        <dbReference type="ARBA" id="ARBA00004141"/>
    </source>
</evidence>
<comment type="subcellular location">
    <subcellularLocation>
        <location evidence="1">Membrane</location>
        <topology evidence="1">Multi-pass membrane protein</topology>
    </subcellularLocation>
</comment>
<reference evidence="11 12" key="1">
    <citation type="journal article" date="2018" name="Genome Biol. Evol.">
        <title>Multiple Roots of Fruiting Body Formation in Amoebozoa.</title>
        <authorList>
            <person name="Hillmann F."/>
            <person name="Forbes G."/>
            <person name="Novohradska S."/>
            <person name="Ferling I."/>
            <person name="Riege K."/>
            <person name="Groth M."/>
            <person name="Westermann M."/>
            <person name="Marz M."/>
            <person name="Spaller T."/>
            <person name="Winckler T."/>
            <person name="Schaap P."/>
            <person name="Glockner G."/>
        </authorList>
    </citation>
    <scope>NUCLEOTIDE SEQUENCE [LARGE SCALE GENOMIC DNA]</scope>
    <source>
        <strain evidence="11 12">Jena</strain>
    </source>
</reference>
<feature type="transmembrane region" description="Helical" evidence="8">
    <location>
        <begin position="588"/>
        <end position="609"/>
    </location>
</feature>
<feature type="transmembrane region" description="Helical" evidence="8">
    <location>
        <begin position="615"/>
        <end position="632"/>
    </location>
</feature>
<sequence>MQSIRFRGYGTTESTACSTASPVKKSLSPTEPHTWHDVSPTDSMQGLALKYNTTAEKLRKMNRIGRNEELFLRKKMAIPCQQHSTPLAISPKVNRQLEQSMSYQNPEIASIEQKSTPMKSMSSIAIIQTPTQAGVSVHLLYLVEAGPSWRSQRLSHVAVTTHPITASSYSVHVSPLFTFLEAATTADKMRGKDEWNSSWGNESRSIDDTHTEAVALALRHGLMEDQEILKKGAVLHYFPRRTEALGDLSEEDLERVHCELEGRKRWSQPASLYWMVILAALSAFSMGMDETVVNGAQLFFLKELGIADDAKITGLVVAAPYLSASLLGCWLSVPVNNLLGRRSAVCLSMLINIVASIWQAFSPSWEILLGARLLLGLAIGVVSSTVTVWTAECTPVYIRGGLVMLWQTFVALGIMIGYAACAGFVHAKDNSLSWRLMLGSTCVVPTIVVIFIFTAPESPRWLIKTRKTRAAFHVLIRLRGSSLLAARDLFAITDALDKESQLKKDKYVIVEMLRDSRSRRAAVASFSLMFLQQACGINIIMYFSSEIFVQSGVSTHTALYASLGAGVLNFLFSFPAIPLIDRLGRRTLVLWTFPVMGIFLFLTSLSLLLQDSDTRVALVATCIFLFVIAYSPGEGPVPMTYAGECYPMHIRSIGMSSSASVCWFFSFILSFTFPSLLQAFKIPGAFGFYAAWCFIGWAMIFFLVPETAGLSLEQLDLLFGVSTREHIIYQMNLLKWRLQYWRGKADEESMPELKLWGKTRRRKDPSEDSSLSLEEDPTNTQF</sequence>
<accession>A0A2P6N3G6</accession>
<evidence type="ECO:0000256" key="3">
    <source>
        <dbReference type="ARBA" id="ARBA00022448"/>
    </source>
</evidence>
<gene>
    <name evidence="11" type="ORF">PROFUN_13527</name>
</gene>
<dbReference type="PANTHER" id="PTHR48020">
    <property type="entry name" value="PROTON MYO-INOSITOL COTRANSPORTER"/>
    <property type="match status" value="1"/>
</dbReference>
<feature type="compositionally biased region" description="Polar residues" evidence="7">
    <location>
        <begin position="11"/>
        <end position="31"/>
    </location>
</feature>
<comment type="similarity">
    <text evidence="2">Belongs to the major facilitator superfamily. Sugar transporter (TC 2.A.1.1) family.</text>
</comment>
<feature type="transmembrane region" description="Helical" evidence="8">
    <location>
        <begin position="557"/>
        <end position="576"/>
    </location>
</feature>
<dbReference type="InterPro" id="IPR018392">
    <property type="entry name" value="LysM"/>
</dbReference>
<evidence type="ECO:0000256" key="4">
    <source>
        <dbReference type="ARBA" id="ARBA00022692"/>
    </source>
</evidence>
<feature type="region of interest" description="Disordered" evidence="7">
    <location>
        <begin position="1"/>
        <end position="41"/>
    </location>
</feature>
<evidence type="ECO:0000259" key="10">
    <source>
        <dbReference type="PROSITE" id="PS51782"/>
    </source>
</evidence>
<keyword evidence="5 8" id="KW-1133">Transmembrane helix</keyword>
<keyword evidence="6 8" id="KW-0472">Membrane</keyword>
<dbReference type="OrthoDB" id="5290825at2759"/>
<evidence type="ECO:0000256" key="7">
    <source>
        <dbReference type="SAM" id="MobiDB-lite"/>
    </source>
</evidence>
<dbReference type="InterPro" id="IPR003663">
    <property type="entry name" value="Sugar/inositol_transpt"/>
</dbReference>
<feature type="transmembrane region" description="Helical" evidence="8">
    <location>
        <begin position="432"/>
        <end position="454"/>
    </location>
</feature>
<dbReference type="PROSITE" id="PS00216">
    <property type="entry name" value="SUGAR_TRANSPORT_1"/>
    <property type="match status" value="1"/>
</dbReference>
<feature type="transmembrane region" description="Helical" evidence="8">
    <location>
        <begin position="685"/>
        <end position="704"/>
    </location>
</feature>
<dbReference type="FunFam" id="1.20.1250.20:FF:000134">
    <property type="entry name" value="MFS sugar transporter protein"/>
    <property type="match status" value="1"/>
</dbReference>
<dbReference type="PROSITE" id="PS51782">
    <property type="entry name" value="LYSM"/>
    <property type="match status" value="1"/>
</dbReference>
<evidence type="ECO:0000256" key="2">
    <source>
        <dbReference type="ARBA" id="ARBA00010992"/>
    </source>
</evidence>